<evidence type="ECO:0000256" key="2">
    <source>
        <dbReference type="ARBA" id="ARBA00022679"/>
    </source>
</evidence>
<dbReference type="Pfam" id="PF17941">
    <property type="entry name" value="PP_kinase_C_1"/>
    <property type="match status" value="1"/>
</dbReference>
<dbReference type="AlphaFoldDB" id="E1SS63"/>
<feature type="binding site" evidence="8">
    <location>
        <position position="405"/>
    </location>
    <ligand>
        <name>Mg(2+)</name>
        <dbReference type="ChEBI" id="CHEBI:18420"/>
    </ligand>
</feature>
<feature type="binding site" evidence="8">
    <location>
        <position position="375"/>
    </location>
    <ligand>
        <name>Mg(2+)</name>
        <dbReference type="ChEBI" id="CHEBI:18420"/>
    </ligand>
</feature>
<protein>
    <recommendedName>
        <fullName evidence="8 9">Polyphosphate kinase</fullName>
        <ecNumber evidence="8 9">2.7.4.1</ecNumber>
    </recommendedName>
    <alternativeName>
        <fullName evidence="8">ATP-polyphosphate phosphotransferase</fullName>
    </alternativeName>
    <alternativeName>
        <fullName evidence="8">Polyphosphoric acid kinase</fullName>
    </alternativeName>
</protein>
<accession>E1SS63</accession>
<evidence type="ECO:0000256" key="8">
    <source>
        <dbReference type="HAMAP-Rule" id="MF_00347"/>
    </source>
</evidence>
<dbReference type="Gene3D" id="1.20.58.310">
    <property type="entry name" value="Polyphosphate kinase N-terminal domain"/>
    <property type="match status" value="1"/>
</dbReference>
<dbReference type="CDD" id="cd09167">
    <property type="entry name" value="PLDc_EcPPK1_C2_like"/>
    <property type="match status" value="1"/>
</dbReference>
<dbReference type="Pfam" id="PF02503">
    <property type="entry name" value="PP_kinase"/>
    <property type="match status" value="1"/>
</dbReference>
<feature type="domain" description="Polyphosphate kinase N-terminal" evidence="11">
    <location>
        <begin position="9"/>
        <end position="111"/>
    </location>
</feature>
<gene>
    <name evidence="8" type="primary">ppk</name>
    <name evidence="14" type="ordered locus">Fbal_2793</name>
</gene>
<evidence type="ECO:0000259" key="10">
    <source>
        <dbReference type="Pfam" id="PF02503"/>
    </source>
</evidence>
<dbReference type="GO" id="GO:0005524">
    <property type="term" value="F:ATP binding"/>
    <property type="evidence" value="ECO:0007669"/>
    <property type="project" value="UniProtKB-KW"/>
</dbReference>
<dbReference type="eggNOG" id="COG0855">
    <property type="taxonomic scope" value="Bacteria"/>
</dbReference>
<dbReference type="InterPro" id="IPR041108">
    <property type="entry name" value="PP_kinase_C_1"/>
</dbReference>
<dbReference type="Gene3D" id="3.30.1840.10">
    <property type="entry name" value="Polyphosphate kinase middle domain"/>
    <property type="match status" value="1"/>
</dbReference>
<evidence type="ECO:0000256" key="6">
    <source>
        <dbReference type="ARBA" id="ARBA00022840"/>
    </source>
</evidence>
<keyword evidence="4 8" id="KW-0547">Nucleotide-binding</keyword>
<dbReference type="KEGG" id="fbl:Fbal_2793"/>
<dbReference type="Proteomes" id="UP000006683">
    <property type="component" value="Chromosome"/>
</dbReference>
<keyword evidence="6 8" id="KW-0067">ATP-binding</keyword>
<dbReference type="GO" id="GO:0006799">
    <property type="term" value="P:polyphosphate biosynthetic process"/>
    <property type="evidence" value="ECO:0007669"/>
    <property type="project" value="UniProtKB-UniRule"/>
</dbReference>
<dbReference type="SUPFAM" id="SSF140356">
    <property type="entry name" value="PPK N-terminal domain-like"/>
    <property type="match status" value="1"/>
</dbReference>
<dbReference type="GO" id="GO:0008976">
    <property type="term" value="F:polyphosphate kinase activity"/>
    <property type="evidence" value="ECO:0007669"/>
    <property type="project" value="UniProtKB-UniRule"/>
</dbReference>
<feature type="binding site" evidence="8">
    <location>
        <position position="468"/>
    </location>
    <ligand>
        <name>ATP</name>
        <dbReference type="ChEBI" id="CHEBI:30616"/>
    </ligand>
</feature>
<dbReference type="InterPro" id="IPR036830">
    <property type="entry name" value="PP_kinase_middle_dom_sf"/>
</dbReference>
<dbReference type="GO" id="GO:0009358">
    <property type="term" value="C:polyphosphate kinase complex"/>
    <property type="evidence" value="ECO:0007669"/>
    <property type="project" value="InterPro"/>
</dbReference>
<dbReference type="SUPFAM" id="SSF143724">
    <property type="entry name" value="PHP14-like"/>
    <property type="match status" value="1"/>
</dbReference>
<feature type="binding site" evidence="8">
    <location>
        <position position="564"/>
    </location>
    <ligand>
        <name>ATP</name>
        <dbReference type="ChEBI" id="CHEBI:30616"/>
    </ligand>
</feature>
<keyword evidence="7 8" id="KW-0460">Magnesium</keyword>
<dbReference type="RefSeq" id="WP_013346301.1">
    <property type="nucleotide sequence ID" value="NC_014541.1"/>
</dbReference>
<dbReference type="OrthoDB" id="9761456at2"/>
<evidence type="ECO:0000313" key="15">
    <source>
        <dbReference type="Proteomes" id="UP000006683"/>
    </source>
</evidence>
<evidence type="ECO:0000256" key="3">
    <source>
        <dbReference type="ARBA" id="ARBA00022723"/>
    </source>
</evidence>
<feature type="domain" description="Polyphosphate kinase middle" evidence="10">
    <location>
        <begin position="121"/>
        <end position="305"/>
    </location>
</feature>
<feature type="domain" description="Polyphosphate kinase C-terminal" evidence="13">
    <location>
        <begin position="333"/>
        <end position="495"/>
    </location>
</feature>
<evidence type="ECO:0000256" key="7">
    <source>
        <dbReference type="ARBA" id="ARBA00022842"/>
    </source>
</evidence>
<dbReference type="InterPro" id="IPR025198">
    <property type="entry name" value="PPK_N_dom"/>
</dbReference>
<evidence type="ECO:0000259" key="12">
    <source>
        <dbReference type="Pfam" id="PF13090"/>
    </source>
</evidence>
<dbReference type="InterPro" id="IPR025200">
    <property type="entry name" value="PPK_C_dom2"/>
</dbReference>
<dbReference type="PANTHER" id="PTHR30218:SF0">
    <property type="entry name" value="POLYPHOSPHATE KINASE"/>
    <property type="match status" value="1"/>
</dbReference>
<comment type="similarity">
    <text evidence="8 9">Belongs to the polyphosphate kinase 1 (PPK1) family.</text>
</comment>
<dbReference type="STRING" id="550540.Fbal_2793"/>
<proteinExistence type="inferred from homology"/>
<dbReference type="NCBIfam" id="TIGR03705">
    <property type="entry name" value="poly_P_kin"/>
    <property type="match status" value="1"/>
</dbReference>
<reference evidence="14 15" key="1">
    <citation type="journal article" date="2010" name="Stand. Genomic Sci.">
        <title>Complete genome sequence of Ferrimonas balearica type strain (PAT).</title>
        <authorList>
            <person name="Nolan M."/>
            <person name="Sikorski J."/>
            <person name="Davenport K."/>
            <person name="Lucas S."/>
            <person name="Glavina Del Rio T."/>
            <person name="Tice H."/>
            <person name="Cheng J."/>
            <person name="Goodwin L."/>
            <person name="Pitluck S."/>
            <person name="Liolios K."/>
            <person name="Ivanova N."/>
            <person name="Mavromatis K."/>
            <person name="Ovchinnikova G."/>
            <person name="Pati A."/>
            <person name="Chen A."/>
            <person name="Palaniappan K."/>
            <person name="Land M."/>
            <person name="Hauser L."/>
            <person name="Chang Y."/>
            <person name="Jeffries C."/>
            <person name="Tapia R."/>
            <person name="Brettin T."/>
            <person name="Detter J."/>
            <person name="Han C."/>
            <person name="Yasawong M."/>
            <person name="Rohde M."/>
            <person name="Tindall B."/>
            <person name="Goker M."/>
            <person name="Woyke T."/>
            <person name="Bristow J."/>
            <person name="Eisen J."/>
            <person name="Markowitz V."/>
            <person name="Hugenholtz P."/>
            <person name="Kyrpides N."/>
            <person name="Klenk H."/>
            <person name="Lapidus A."/>
        </authorList>
    </citation>
    <scope>NUCLEOTIDE SEQUENCE [LARGE SCALE GENOMIC DNA]</scope>
    <source>
        <strain evidence="15">DSM 9799 / CCM 4581 / KCTC 23876 / PAT</strain>
    </source>
</reference>
<dbReference type="HOGENOM" id="CLU_009678_6_1_6"/>
<feature type="binding site" evidence="8">
    <location>
        <position position="592"/>
    </location>
    <ligand>
        <name>ATP</name>
        <dbReference type="ChEBI" id="CHEBI:30616"/>
    </ligand>
</feature>
<dbReference type="CDD" id="cd09164">
    <property type="entry name" value="PLDc_EcPPK1_C1_like"/>
    <property type="match status" value="1"/>
</dbReference>
<dbReference type="Gene3D" id="3.30.870.10">
    <property type="entry name" value="Endonuclease Chain A"/>
    <property type="match status" value="2"/>
</dbReference>
<name>E1SS63_FERBD</name>
<dbReference type="NCBIfam" id="NF003917">
    <property type="entry name" value="PRK05443.1-1"/>
    <property type="match status" value="1"/>
</dbReference>
<dbReference type="EC" id="2.7.4.1" evidence="8 9"/>
<dbReference type="InterPro" id="IPR003414">
    <property type="entry name" value="PP_kinase"/>
</dbReference>
<keyword evidence="3 8" id="KW-0479">Metal-binding</keyword>
<feature type="domain" description="Polyphosphate kinase C-terminal" evidence="12">
    <location>
        <begin position="503"/>
        <end position="674"/>
    </location>
</feature>
<dbReference type="SUPFAM" id="SSF56024">
    <property type="entry name" value="Phospholipase D/nuclease"/>
    <property type="match status" value="2"/>
</dbReference>
<evidence type="ECO:0000256" key="1">
    <source>
        <dbReference type="ARBA" id="ARBA00022553"/>
    </source>
</evidence>
<keyword evidence="5 8" id="KW-0418">Kinase</keyword>
<evidence type="ECO:0000313" key="14">
    <source>
        <dbReference type="EMBL" id="ADN76995.1"/>
    </source>
</evidence>
<dbReference type="PANTHER" id="PTHR30218">
    <property type="entry name" value="POLYPHOSPHATE KINASE"/>
    <property type="match status" value="1"/>
</dbReference>
<sequence length="691" mass="79552">MSAQITIPYLEKELSWLSFNERVLQEAADPENPVIERVRFLGIFSNNQDEFFRVRVADLRRRILIAEAKGGGQRSRTLMAEINSKVLALTTQFDEIYRQLLLDLARRNIFLVNETQLSDNQGNWLKRHFRDKIRRHIIPVLLTKDTRLDKCLEDGITYLTTEIRHNDTVQYAFIPVPSGKLPRFVQLPSEGGKTKKTLILLDNIIRHCLNELFEGIIEFDSLRCYSMKLTRDAEYDLSDEIELSLLEKMSSGLKQRLTAEPVRLVHDREMPETMLEVLRNALGIANFDSVTPGGRYHNFRDFMSFPNPGRKYLEHKKLPALSTRQFTDYKTGFEAISAGDVLLYYPYHKFSHLTEWLRQAAYDPAVRVIKINIYRVASKSQVINTLTDAVKNGKDVTVVVELRARFDEEANIEWARHLTDAGVKVSFGVPSLKIHSKLCLISRVEDGELVNYAHVGTGNFHEKTAKVYTDYALFTKHPEITREVETVFDFIEHPYRRVKFLHLLVSPVDSRRKLYSLIDREVQNKLAGQPCGITLKVNNLVDTGLIKKLYDASRNGVKVRLIIRGMCALLPGVPGVSDNIKAISVVDRFLEHPRVMVFENGGEPKVFITSADWMGRNIDNRIEVGCPIYAPRLKQQVLDMLNIQWQDTTKARVINRFQDNQYVSRGNRKKIRSQVAIYDYLVEAEQKPLAQ</sequence>
<dbReference type="EMBL" id="CP002209">
    <property type="protein sequence ID" value="ADN76995.1"/>
    <property type="molecule type" value="Genomic_DNA"/>
</dbReference>
<evidence type="ECO:0000256" key="9">
    <source>
        <dbReference type="RuleBase" id="RU003800"/>
    </source>
</evidence>
<comment type="catalytic activity">
    <reaction evidence="8 9">
        <text>[phosphate](n) + ATP = [phosphate](n+1) + ADP</text>
        <dbReference type="Rhea" id="RHEA:19573"/>
        <dbReference type="Rhea" id="RHEA-COMP:9859"/>
        <dbReference type="Rhea" id="RHEA-COMP:14280"/>
        <dbReference type="ChEBI" id="CHEBI:16838"/>
        <dbReference type="ChEBI" id="CHEBI:30616"/>
        <dbReference type="ChEBI" id="CHEBI:456216"/>
        <dbReference type="EC" id="2.7.4.1"/>
    </reaction>
</comment>
<feature type="active site" description="Phosphohistidine intermediate" evidence="8">
    <location>
        <position position="435"/>
    </location>
</feature>
<dbReference type="InterPro" id="IPR024953">
    <property type="entry name" value="PP_kinase_middle"/>
</dbReference>
<evidence type="ECO:0000256" key="4">
    <source>
        <dbReference type="ARBA" id="ARBA00022741"/>
    </source>
</evidence>
<comment type="PTM">
    <text evidence="8 9">An intermediate of this reaction is the autophosphorylated ppk in which a phosphate is covalently linked to a histidine residue through a N-P bond.</text>
</comment>
<organism evidence="14 15">
    <name type="scientific">Ferrimonas balearica (strain DSM 9799 / CCM 4581 / KCTC 23876 / PAT)</name>
    <dbReference type="NCBI Taxonomy" id="550540"/>
    <lineage>
        <taxon>Bacteria</taxon>
        <taxon>Pseudomonadati</taxon>
        <taxon>Pseudomonadota</taxon>
        <taxon>Gammaproteobacteria</taxon>
        <taxon>Alteromonadales</taxon>
        <taxon>Ferrimonadaceae</taxon>
        <taxon>Ferrimonas</taxon>
    </lineage>
</organism>
<comment type="cofactor">
    <cofactor evidence="8">
        <name>Mg(2+)</name>
        <dbReference type="ChEBI" id="CHEBI:18420"/>
    </cofactor>
</comment>
<comment type="function">
    <text evidence="8 9">Catalyzes the reversible transfer of the terminal phosphate of ATP to form a long-chain polyphosphate (polyP).</text>
</comment>
<keyword evidence="2 8" id="KW-0808">Transferase</keyword>
<evidence type="ECO:0000256" key="5">
    <source>
        <dbReference type="ARBA" id="ARBA00022777"/>
    </source>
</evidence>
<dbReference type="HAMAP" id="MF_00347">
    <property type="entry name" value="Polyphosphate_kinase"/>
    <property type="match status" value="1"/>
</dbReference>
<evidence type="ECO:0000259" key="11">
    <source>
        <dbReference type="Pfam" id="PF13089"/>
    </source>
</evidence>
<dbReference type="FunFam" id="3.30.870.10:FF:000001">
    <property type="entry name" value="Polyphosphate kinase"/>
    <property type="match status" value="1"/>
</dbReference>
<dbReference type="GeneID" id="67183013"/>
<dbReference type="GO" id="GO:0046872">
    <property type="term" value="F:metal ion binding"/>
    <property type="evidence" value="ECO:0007669"/>
    <property type="project" value="UniProtKB-KW"/>
</dbReference>
<keyword evidence="15" id="KW-1185">Reference proteome</keyword>
<feature type="binding site" evidence="8">
    <location>
        <position position="47"/>
    </location>
    <ligand>
        <name>ATP</name>
        <dbReference type="ChEBI" id="CHEBI:30616"/>
    </ligand>
</feature>
<evidence type="ECO:0000259" key="13">
    <source>
        <dbReference type="Pfam" id="PF17941"/>
    </source>
</evidence>
<dbReference type="PIRSF" id="PIRSF015589">
    <property type="entry name" value="PP_kinase"/>
    <property type="match status" value="1"/>
</dbReference>
<dbReference type="Pfam" id="PF13089">
    <property type="entry name" value="PP_kinase_N"/>
    <property type="match status" value="1"/>
</dbReference>
<dbReference type="InterPro" id="IPR036832">
    <property type="entry name" value="PPK_N_dom_sf"/>
</dbReference>
<dbReference type="Pfam" id="PF13090">
    <property type="entry name" value="PP_kinase_C"/>
    <property type="match status" value="1"/>
</dbReference>
<keyword evidence="1 8" id="KW-0597">Phosphoprotein</keyword>